<dbReference type="RefSeq" id="WP_353574733.1">
    <property type="nucleotide sequence ID" value="NZ_JBETME010000021.1"/>
</dbReference>
<evidence type="ECO:0000256" key="5">
    <source>
        <dbReference type="ARBA" id="ARBA00022519"/>
    </source>
</evidence>
<evidence type="ECO:0000256" key="11">
    <source>
        <dbReference type="SAM" id="Phobius"/>
    </source>
</evidence>
<evidence type="ECO:0000256" key="1">
    <source>
        <dbReference type="ARBA" id="ARBA00004377"/>
    </source>
</evidence>
<dbReference type="InterPro" id="IPR022346">
    <property type="entry name" value="T2SS_GspH"/>
</dbReference>
<feature type="domain" description="General secretion pathway GspH" evidence="12">
    <location>
        <begin position="51"/>
        <end position="146"/>
    </location>
</feature>
<evidence type="ECO:0000313" key="14">
    <source>
        <dbReference type="Proteomes" id="UP001438189"/>
    </source>
</evidence>
<reference evidence="13 14" key="1">
    <citation type="submission" date="2024-06" db="EMBL/GenBank/DDBJ databases">
        <title>Genome sequencing of Agrobacterium spp. from tobacco in Serbia.</title>
        <authorList>
            <person name="Ilicic R.J."/>
            <person name="Studholme D.J."/>
            <person name="Jelusic A."/>
            <person name="Barac G."/>
            <person name="Bagi F."/>
            <person name="Popovic Milovanovic T."/>
        </authorList>
    </citation>
    <scope>NUCLEOTIDE SEQUENCE [LARGE SCALE GENOMIC DNA]</scope>
    <source>
        <strain evidence="13 14">DA1</strain>
    </source>
</reference>
<gene>
    <name evidence="13" type="ORF">ABVB70_26315</name>
</gene>
<dbReference type="AlphaFoldDB" id="A0ABD5LPU1"/>
<evidence type="ECO:0000313" key="13">
    <source>
        <dbReference type="EMBL" id="MES4993810.1"/>
    </source>
</evidence>
<dbReference type="GO" id="GO:0005886">
    <property type="term" value="C:plasma membrane"/>
    <property type="evidence" value="ECO:0007669"/>
    <property type="project" value="UniProtKB-SubCell"/>
</dbReference>
<evidence type="ECO:0000256" key="10">
    <source>
        <dbReference type="ARBA" id="ARBA00030775"/>
    </source>
</evidence>
<dbReference type="Gene3D" id="3.30.700.10">
    <property type="entry name" value="Glycoprotein, Type 4 Pilin"/>
    <property type="match status" value="1"/>
</dbReference>
<dbReference type="Proteomes" id="UP001438189">
    <property type="component" value="Unassembled WGS sequence"/>
</dbReference>
<sequence>MTNSSGMLFETSDAGFSLSEMLVVLGILGLLSSLAFPALHSLTMTTPASFAREIFYAAQFARLAAIKTGKSTDLIIDTNARFIQPSTKAKRIEVPREISFFAAVGRDEKTTVERGSITFFPDGGSTGGMIRFQRSGVRDVIVSVNWLTGIPTMMETSGNDIR</sequence>
<feature type="transmembrane region" description="Helical" evidence="11">
    <location>
        <begin position="20"/>
        <end position="39"/>
    </location>
</feature>
<evidence type="ECO:0000256" key="3">
    <source>
        <dbReference type="ARBA" id="ARBA00022475"/>
    </source>
</evidence>
<proteinExistence type="inferred from homology"/>
<keyword evidence="6 11" id="KW-0812">Transmembrane</keyword>
<comment type="subcellular location">
    <subcellularLocation>
        <location evidence="1">Cell inner membrane</location>
        <topology evidence="1">Single-pass membrane protein</topology>
    </subcellularLocation>
</comment>
<evidence type="ECO:0000256" key="4">
    <source>
        <dbReference type="ARBA" id="ARBA00022481"/>
    </source>
</evidence>
<evidence type="ECO:0000256" key="6">
    <source>
        <dbReference type="ARBA" id="ARBA00022692"/>
    </source>
</evidence>
<keyword evidence="4" id="KW-0488">Methylation</keyword>
<keyword evidence="5" id="KW-0997">Cell inner membrane</keyword>
<dbReference type="InterPro" id="IPR045584">
    <property type="entry name" value="Pilin-like"/>
</dbReference>
<accession>A0ABD5LPU1</accession>
<evidence type="ECO:0000256" key="2">
    <source>
        <dbReference type="ARBA" id="ARBA00021549"/>
    </source>
</evidence>
<evidence type="ECO:0000256" key="8">
    <source>
        <dbReference type="ARBA" id="ARBA00023136"/>
    </source>
</evidence>
<evidence type="ECO:0000256" key="7">
    <source>
        <dbReference type="ARBA" id="ARBA00022989"/>
    </source>
</evidence>
<dbReference type="Pfam" id="PF12019">
    <property type="entry name" value="GspH"/>
    <property type="match status" value="1"/>
</dbReference>
<name>A0ABD5LPU1_AGRRD</name>
<keyword evidence="8 11" id="KW-0472">Membrane</keyword>
<evidence type="ECO:0000256" key="9">
    <source>
        <dbReference type="ARBA" id="ARBA00025772"/>
    </source>
</evidence>
<keyword evidence="7 11" id="KW-1133">Transmembrane helix</keyword>
<comment type="similarity">
    <text evidence="9">Belongs to the GSP H family.</text>
</comment>
<dbReference type="NCBIfam" id="TIGR02532">
    <property type="entry name" value="IV_pilin_GFxxxE"/>
    <property type="match status" value="1"/>
</dbReference>
<dbReference type="InterPro" id="IPR012902">
    <property type="entry name" value="N_methyl_site"/>
</dbReference>
<dbReference type="SUPFAM" id="SSF54523">
    <property type="entry name" value="Pili subunits"/>
    <property type="match status" value="1"/>
</dbReference>
<comment type="caution">
    <text evidence="13">The sequence shown here is derived from an EMBL/GenBank/DDBJ whole genome shotgun (WGS) entry which is preliminary data.</text>
</comment>
<organism evidence="13 14">
    <name type="scientific">Agrobacterium radiobacter</name>
    <dbReference type="NCBI Taxonomy" id="362"/>
    <lineage>
        <taxon>Bacteria</taxon>
        <taxon>Pseudomonadati</taxon>
        <taxon>Pseudomonadota</taxon>
        <taxon>Alphaproteobacteria</taxon>
        <taxon>Hyphomicrobiales</taxon>
        <taxon>Rhizobiaceae</taxon>
        <taxon>Rhizobium/Agrobacterium group</taxon>
        <taxon>Agrobacterium</taxon>
        <taxon>Agrobacterium tumefaciens complex</taxon>
    </lineage>
</organism>
<protein>
    <recommendedName>
        <fullName evidence="2">Type II secretion system protein H</fullName>
    </recommendedName>
    <alternativeName>
        <fullName evidence="10">General secretion pathway protein H</fullName>
    </alternativeName>
</protein>
<dbReference type="EMBL" id="JBETME010000021">
    <property type="protein sequence ID" value="MES4993810.1"/>
    <property type="molecule type" value="Genomic_DNA"/>
</dbReference>
<dbReference type="Pfam" id="PF07963">
    <property type="entry name" value="N_methyl"/>
    <property type="match status" value="1"/>
</dbReference>
<evidence type="ECO:0000259" key="12">
    <source>
        <dbReference type="Pfam" id="PF12019"/>
    </source>
</evidence>
<keyword evidence="3" id="KW-1003">Cell membrane</keyword>